<dbReference type="AlphaFoldDB" id="A0A8D2JZ48"/>
<reference evidence="2" key="3">
    <citation type="submission" date="2025-09" db="UniProtKB">
        <authorList>
            <consortium name="Ensembl"/>
        </authorList>
    </citation>
    <scope>IDENTIFICATION</scope>
</reference>
<dbReference type="Gene3D" id="3.40.30.10">
    <property type="entry name" value="Glutaredoxin"/>
    <property type="match status" value="1"/>
</dbReference>
<sequence length="53" mass="6040">MVLGYQWLDVIFKLDLHFPNLPNLMDGKNKVTQSNAILCYTAGKHMCGETEKI</sequence>
<evidence type="ECO:0000259" key="1">
    <source>
        <dbReference type="PROSITE" id="PS50404"/>
    </source>
</evidence>
<dbReference type="Ensembl" id="ENSTGET00000014609.1">
    <property type="protein sequence ID" value="ENSTGEP00000012154.1"/>
    <property type="gene ID" value="ENSTGEG00000009916.1"/>
</dbReference>
<accession>A0A8D2JZ48</accession>
<dbReference type="InterPro" id="IPR036249">
    <property type="entry name" value="Thioredoxin-like_sf"/>
</dbReference>
<dbReference type="Pfam" id="PF02798">
    <property type="entry name" value="GST_N"/>
    <property type="match status" value="1"/>
</dbReference>
<reference evidence="2" key="1">
    <citation type="submission" date="2018-05" db="EMBL/GenBank/DDBJ databases">
        <title>Whole genome of Theropithecus gelada.</title>
        <authorList>
            <person name="Chiou K.L."/>
            <person name="Snyder-Mackler N."/>
        </authorList>
    </citation>
    <scope>NUCLEOTIDE SEQUENCE [LARGE SCALE GENOMIC DNA]</scope>
</reference>
<dbReference type="Proteomes" id="UP000694411">
    <property type="component" value="Chromosome 12"/>
</dbReference>
<dbReference type="InterPro" id="IPR004045">
    <property type="entry name" value="Glutathione_S-Trfase_N"/>
</dbReference>
<dbReference type="SUPFAM" id="SSF52833">
    <property type="entry name" value="Thioredoxin-like"/>
    <property type="match status" value="1"/>
</dbReference>
<keyword evidence="3" id="KW-1185">Reference proteome</keyword>
<proteinExistence type="predicted"/>
<feature type="domain" description="GST N-terminal" evidence="1">
    <location>
        <begin position="1"/>
        <end position="49"/>
    </location>
</feature>
<evidence type="ECO:0000313" key="2">
    <source>
        <dbReference type="Ensembl" id="ENSTGEP00000012154.1"/>
    </source>
</evidence>
<organism evidence="2 3">
    <name type="scientific">Theropithecus gelada</name>
    <name type="common">Gelada baboon</name>
    <dbReference type="NCBI Taxonomy" id="9565"/>
    <lineage>
        <taxon>Eukaryota</taxon>
        <taxon>Metazoa</taxon>
        <taxon>Chordata</taxon>
        <taxon>Craniata</taxon>
        <taxon>Vertebrata</taxon>
        <taxon>Euteleostomi</taxon>
        <taxon>Mammalia</taxon>
        <taxon>Eutheria</taxon>
        <taxon>Euarchontoglires</taxon>
        <taxon>Primates</taxon>
        <taxon>Haplorrhini</taxon>
        <taxon>Catarrhini</taxon>
        <taxon>Cercopithecidae</taxon>
        <taxon>Cercopithecinae</taxon>
        <taxon>Theropithecus</taxon>
    </lineage>
</organism>
<evidence type="ECO:0000313" key="3">
    <source>
        <dbReference type="Proteomes" id="UP000694411"/>
    </source>
</evidence>
<reference evidence="2" key="2">
    <citation type="submission" date="2025-08" db="UniProtKB">
        <authorList>
            <consortium name="Ensembl"/>
        </authorList>
    </citation>
    <scope>IDENTIFICATION</scope>
</reference>
<name>A0A8D2JZ48_THEGE</name>
<dbReference type="PROSITE" id="PS50404">
    <property type="entry name" value="GST_NTER"/>
    <property type="match status" value="1"/>
</dbReference>
<protein>
    <recommendedName>
        <fullName evidence="1">GST N-terminal domain-containing protein</fullName>
    </recommendedName>
</protein>